<name>A0A7W7ZYF5_9ACTN</name>
<reference evidence="2 3" key="1">
    <citation type="submission" date="2020-08" db="EMBL/GenBank/DDBJ databases">
        <title>Genomic Encyclopedia of Type Strains, Phase IV (KMG-IV): sequencing the most valuable type-strain genomes for metagenomic binning, comparative biology and taxonomic classification.</title>
        <authorList>
            <person name="Goeker M."/>
        </authorList>
    </citation>
    <scope>NUCLEOTIDE SEQUENCE [LARGE SCALE GENOMIC DNA]</scope>
    <source>
        <strain evidence="2 3">DSM 45385</strain>
    </source>
</reference>
<dbReference type="Proteomes" id="UP000568380">
    <property type="component" value="Unassembled WGS sequence"/>
</dbReference>
<feature type="transmembrane region" description="Helical" evidence="1">
    <location>
        <begin position="54"/>
        <end position="75"/>
    </location>
</feature>
<evidence type="ECO:0008006" key="4">
    <source>
        <dbReference type="Google" id="ProtNLM"/>
    </source>
</evidence>
<accession>A0A7W7ZYF5</accession>
<keyword evidence="1" id="KW-0812">Transmembrane</keyword>
<dbReference type="EMBL" id="JACHIN010000001">
    <property type="protein sequence ID" value="MBB5076142.1"/>
    <property type="molecule type" value="Genomic_DNA"/>
</dbReference>
<evidence type="ECO:0000313" key="2">
    <source>
        <dbReference type="EMBL" id="MBB5076142.1"/>
    </source>
</evidence>
<feature type="transmembrane region" description="Helical" evidence="1">
    <location>
        <begin position="21"/>
        <end position="42"/>
    </location>
</feature>
<protein>
    <recommendedName>
        <fullName evidence="4">Transmembrane transport protein</fullName>
    </recommendedName>
</protein>
<feature type="transmembrane region" description="Helical" evidence="1">
    <location>
        <begin position="114"/>
        <end position="134"/>
    </location>
</feature>
<keyword evidence="3" id="KW-1185">Reference proteome</keyword>
<sequence length="148" mass="15712">MNSPDDIIARLSPVLSPWRRVGGLTALIAGLAGAVALGALWLTEPEPLPDRLHLGFGLLLALCLVWAGYGGWVLARRTPMFALDRVVAGWLAVAASTLTAVFLAVVGVVRDTPVLFVVGPLCVAVAAVVTFLAHRRRNALLRRKAELS</sequence>
<proteinExistence type="predicted"/>
<keyword evidence="1" id="KW-1133">Transmembrane helix</keyword>
<comment type="caution">
    <text evidence="2">The sequence shown here is derived from an EMBL/GenBank/DDBJ whole genome shotgun (WGS) entry which is preliminary data.</text>
</comment>
<feature type="transmembrane region" description="Helical" evidence="1">
    <location>
        <begin position="87"/>
        <end position="108"/>
    </location>
</feature>
<gene>
    <name evidence="2" type="ORF">HNR40_001588</name>
</gene>
<evidence type="ECO:0000313" key="3">
    <source>
        <dbReference type="Proteomes" id="UP000568380"/>
    </source>
</evidence>
<dbReference type="AlphaFoldDB" id="A0A7W7ZYF5"/>
<keyword evidence="1" id="KW-0472">Membrane</keyword>
<dbReference type="RefSeq" id="WP_184959278.1">
    <property type="nucleotide sequence ID" value="NZ_JACHIN010000001.1"/>
</dbReference>
<evidence type="ECO:0000256" key="1">
    <source>
        <dbReference type="SAM" id="Phobius"/>
    </source>
</evidence>
<organism evidence="2 3">
    <name type="scientific">Nonomuraea endophytica</name>
    <dbReference type="NCBI Taxonomy" id="714136"/>
    <lineage>
        <taxon>Bacteria</taxon>
        <taxon>Bacillati</taxon>
        <taxon>Actinomycetota</taxon>
        <taxon>Actinomycetes</taxon>
        <taxon>Streptosporangiales</taxon>
        <taxon>Streptosporangiaceae</taxon>
        <taxon>Nonomuraea</taxon>
    </lineage>
</organism>